<comment type="caution">
    <text evidence="3">The sequence shown here is derived from an EMBL/GenBank/DDBJ whole genome shotgun (WGS) entry which is preliminary data.</text>
</comment>
<dbReference type="PANTHER" id="PTHR33223:SF6">
    <property type="entry name" value="CCHC-TYPE DOMAIN-CONTAINING PROTEIN"/>
    <property type="match status" value="1"/>
</dbReference>
<evidence type="ECO:0000313" key="3">
    <source>
        <dbReference type="EMBL" id="KAJ6853142.1"/>
    </source>
</evidence>
<dbReference type="EMBL" id="JANAVB010000999">
    <property type="protein sequence ID" value="KAJ6853142.1"/>
    <property type="molecule type" value="Genomic_DNA"/>
</dbReference>
<sequence>MVETRSQRPGQGDAGEGSSTSRPRQQAAPPATGPVQPLGVGASAAFGGAPPPVGRPSMVIPEILLSQQPPPAGMVDAAHLFSFVERILESSHQRSERQTADFRQGIDEVHQLVRTTVEMVTGQGAQQQPRRRERDIQDFQKMHPREFFGTEGIHVADDWVEHIEEIFRLAEIPARLHIEAAGSQIQDLARAWYQTDPRVGVEGQTWAQFKELFKEQFFPDVALGGIEAQFEALVQGNQTVAEYAGEFCRLARYIDDLTEKTKARKFRRGLIREIRSLTKSDRNATFAEIYSGAMAAEDDLGLRQKRGRDFQSGSSSQGQAKRPHFQQQQQRPVQQYQQQHQQQRPVQQHQQQRGQQAPRQLVICAFCKKPGHMIHECRKKLGKCLLCGAGDHQLRDCPGAFGRGQQGGGAKAPAGQQRGPALQTQQQRFQQHQQQARGGQQGRAFAMAAEDAEVIGELIADVSNAGCSTYYGVETDGDLGQDCGLIVEPLDFIPQE</sequence>
<reference evidence="3" key="2">
    <citation type="submission" date="2023-04" db="EMBL/GenBank/DDBJ databases">
        <authorList>
            <person name="Bruccoleri R.E."/>
            <person name="Oakeley E.J."/>
            <person name="Faust A.-M."/>
            <person name="Dessus-Babus S."/>
            <person name="Altorfer M."/>
            <person name="Burckhardt D."/>
            <person name="Oertli M."/>
            <person name="Naumann U."/>
            <person name="Petersen F."/>
            <person name="Wong J."/>
        </authorList>
    </citation>
    <scope>NUCLEOTIDE SEQUENCE</scope>
    <source>
        <strain evidence="3">GSM-AAB239-AS_SAM_17_03QT</strain>
        <tissue evidence="3">Leaf</tissue>
    </source>
</reference>
<dbReference type="InterPro" id="IPR036875">
    <property type="entry name" value="Znf_CCHC_sf"/>
</dbReference>
<dbReference type="SUPFAM" id="SSF57756">
    <property type="entry name" value="Retrovirus zinc finger-like domains"/>
    <property type="match status" value="1"/>
</dbReference>
<proteinExistence type="predicted"/>
<dbReference type="AlphaFoldDB" id="A0AAX6IIV5"/>
<name>A0AAX6IIV5_IRIPA</name>
<feature type="compositionally biased region" description="Low complexity" evidence="1">
    <location>
        <begin position="39"/>
        <end position="48"/>
    </location>
</feature>
<feature type="compositionally biased region" description="Low complexity" evidence="1">
    <location>
        <begin position="411"/>
        <end position="423"/>
    </location>
</feature>
<feature type="domain" description="CCHC-type" evidence="2">
    <location>
        <begin position="363"/>
        <end position="379"/>
    </location>
</feature>
<evidence type="ECO:0000256" key="1">
    <source>
        <dbReference type="SAM" id="MobiDB-lite"/>
    </source>
</evidence>
<dbReference type="GO" id="GO:0008270">
    <property type="term" value="F:zinc ion binding"/>
    <property type="evidence" value="ECO:0007669"/>
    <property type="project" value="InterPro"/>
</dbReference>
<dbReference type="Pfam" id="PF03732">
    <property type="entry name" value="Retrotrans_gag"/>
    <property type="match status" value="1"/>
</dbReference>
<evidence type="ECO:0000313" key="4">
    <source>
        <dbReference type="Proteomes" id="UP001140949"/>
    </source>
</evidence>
<dbReference type="Proteomes" id="UP001140949">
    <property type="component" value="Unassembled WGS sequence"/>
</dbReference>
<feature type="region of interest" description="Disordered" evidence="1">
    <location>
        <begin position="403"/>
        <end position="423"/>
    </location>
</feature>
<keyword evidence="4" id="KW-1185">Reference proteome</keyword>
<organism evidence="3 4">
    <name type="scientific">Iris pallida</name>
    <name type="common">Sweet iris</name>
    <dbReference type="NCBI Taxonomy" id="29817"/>
    <lineage>
        <taxon>Eukaryota</taxon>
        <taxon>Viridiplantae</taxon>
        <taxon>Streptophyta</taxon>
        <taxon>Embryophyta</taxon>
        <taxon>Tracheophyta</taxon>
        <taxon>Spermatophyta</taxon>
        <taxon>Magnoliopsida</taxon>
        <taxon>Liliopsida</taxon>
        <taxon>Asparagales</taxon>
        <taxon>Iridaceae</taxon>
        <taxon>Iridoideae</taxon>
        <taxon>Irideae</taxon>
        <taxon>Iris</taxon>
    </lineage>
</organism>
<reference evidence="3" key="1">
    <citation type="journal article" date="2023" name="GigaByte">
        <title>Genome assembly of the bearded iris, Iris pallida Lam.</title>
        <authorList>
            <person name="Bruccoleri R.E."/>
            <person name="Oakeley E.J."/>
            <person name="Faust A.M.E."/>
            <person name="Altorfer M."/>
            <person name="Dessus-Babus S."/>
            <person name="Burckhardt D."/>
            <person name="Oertli M."/>
            <person name="Naumann U."/>
            <person name="Petersen F."/>
            <person name="Wong J."/>
        </authorList>
    </citation>
    <scope>NUCLEOTIDE SEQUENCE</scope>
    <source>
        <strain evidence="3">GSM-AAB239-AS_SAM_17_03QT</strain>
    </source>
</reference>
<accession>A0AAX6IIV5</accession>
<dbReference type="SMART" id="SM00343">
    <property type="entry name" value="ZnF_C2HC"/>
    <property type="match status" value="2"/>
</dbReference>
<feature type="region of interest" description="Disordered" evidence="1">
    <location>
        <begin position="1"/>
        <end position="49"/>
    </location>
</feature>
<protein>
    <recommendedName>
        <fullName evidence="2">CCHC-type domain-containing protein</fullName>
    </recommendedName>
</protein>
<gene>
    <name evidence="3" type="ORF">M6B38_251375</name>
</gene>
<feature type="compositionally biased region" description="Low complexity" evidence="1">
    <location>
        <begin position="326"/>
        <end position="355"/>
    </location>
</feature>
<dbReference type="PANTHER" id="PTHR33223">
    <property type="entry name" value="CCHC-TYPE DOMAIN-CONTAINING PROTEIN"/>
    <property type="match status" value="1"/>
</dbReference>
<dbReference type="InterPro" id="IPR001878">
    <property type="entry name" value="Znf_CCHC"/>
</dbReference>
<dbReference type="Gene3D" id="4.10.60.10">
    <property type="entry name" value="Zinc finger, CCHC-type"/>
    <property type="match status" value="1"/>
</dbReference>
<dbReference type="InterPro" id="IPR005162">
    <property type="entry name" value="Retrotrans_gag_dom"/>
</dbReference>
<dbReference type="GO" id="GO:0003676">
    <property type="term" value="F:nucleic acid binding"/>
    <property type="evidence" value="ECO:0007669"/>
    <property type="project" value="InterPro"/>
</dbReference>
<feature type="domain" description="CCHC-type" evidence="2">
    <location>
        <begin position="383"/>
        <end position="399"/>
    </location>
</feature>
<feature type="region of interest" description="Disordered" evidence="1">
    <location>
        <begin position="306"/>
        <end position="355"/>
    </location>
</feature>
<evidence type="ECO:0000259" key="2">
    <source>
        <dbReference type="SMART" id="SM00343"/>
    </source>
</evidence>